<keyword evidence="4 5" id="KW-0472">Membrane</keyword>
<dbReference type="GO" id="GO:0005385">
    <property type="term" value="F:zinc ion transmembrane transporter activity"/>
    <property type="evidence" value="ECO:0007669"/>
    <property type="project" value="TreeGrafter"/>
</dbReference>
<organism evidence="7 8">
    <name type="scientific">Phialemonium atrogriseum</name>
    <dbReference type="NCBI Taxonomy" id="1093897"/>
    <lineage>
        <taxon>Eukaryota</taxon>
        <taxon>Fungi</taxon>
        <taxon>Dikarya</taxon>
        <taxon>Ascomycota</taxon>
        <taxon>Pezizomycotina</taxon>
        <taxon>Sordariomycetes</taxon>
        <taxon>Sordariomycetidae</taxon>
        <taxon>Cephalothecales</taxon>
        <taxon>Cephalothecaceae</taxon>
        <taxon>Phialemonium</taxon>
    </lineage>
</organism>
<keyword evidence="8" id="KW-1185">Reference proteome</keyword>
<evidence type="ECO:0000313" key="8">
    <source>
        <dbReference type="Proteomes" id="UP001244011"/>
    </source>
</evidence>
<feature type="chain" id="PRO_5042495401" evidence="6">
    <location>
        <begin position="28"/>
        <end position="476"/>
    </location>
</feature>
<feature type="transmembrane region" description="Helical" evidence="5">
    <location>
        <begin position="307"/>
        <end position="332"/>
    </location>
</feature>
<evidence type="ECO:0000256" key="1">
    <source>
        <dbReference type="ARBA" id="ARBA00004141"/>
    </source>
</evidence>
<reference evidence="7" key="1">
    <citation type="submission" date="2023-06" db="EMBL/GenBank/DDBJ databases">
        <title>Genome-scale phylogeny and comparative genomics of the fungal order Sordariales.</title>
        <authorList>
            <consortium name="Lawrence Berkeley National Laboratory"/>
            <person name="Hensen N."/>
            <person name="Bonometti L."/>
            <person name="Westerberg I."/>
            <person name="Brannstrom I.O."/>
            <person name="Guillou S."/>
            <person name="Cros-Aarteil S."/>
            <person name="Calhoun S."/>
            <person name="Haridas S."/>
            <person name="Kuo A."/>
            <person name="Mondo S."/>
            <person name="Pangilinan J."/>
            <person name="Riley R."/>
            <person name="Labutti K."/>
            <person name="Andreopoulos B."/>
            <person name="Lipzen A."/>
            <person name="Chen C."/>
            <person name="Yanf M."/>
            <person name="Daum C."/>
            <person name="Ng V."/>
            <person name="Clum A."/>
            <person name="Steindorff A."/>
            <person name="Ohm R."/>
            <person name="Martin F."/>
            <person name="Silar P."/>
            <person name="Natvig D."/>
            <person name="Lalanne C."/>
            <person name="Gautier V."/>
            <person name="Ament-Velasquez S.L."/>
            <person name="Kruys A."/>
            <person name="Hutchinson M.I."/>
            <person name="Powell A.J."/>
            <person name="Barry K."/>
            <person name="Miller A.N."/>
            <person name="Grigoriev I.V."/>
            <person name="Debuchy R."/>
            <person name="Gladieux P."/>
            <person name="Thoren M.H."/>
            <person name="Johannesson H."/>
        </authorList>
    </citation>
    <scope>NUCLEOTIDE SEQUENCE</scope>
    <source>
        <strain evidence="7">8032-3</strain>
    </source>
</reference>
<proteinExistence type="predicted"/>
<dbReference type="GO" id="GO:0005886">
    <property type="term" value="C:plasma membrane"/>
    <property type="evidence" value="ECO:0007669"/>
    <property type="project" value="TreeGrafter"/>
</dbReference>
<dbReference type="PANTHER" id="PTHR11040:SF44">
    <property type="entry name" value="PROTEIN ZNTC-RELATED"/>
    <property type="match status" value="1"/>
</dbReference>
<feature type="transmembrane region" description="Helical" evidence="5">
    <location>
        <begin position="387"/>
        <end position="410"/>
    </location>
</feature>
<evidence type="ECO:0000256" key="4">
    <source>
        <dbReference type="ARBA" id="ARBA00023136"/>
    </source>
</evidence>
<feature type="transmembrane region" description="Helical" evidence="5">
    <location>
        <begin position="246"/>
        <end position="265"/>
    </location>
</feature>
<comment type="subcellular location">
    <subcellularLocation>
        <location evidence="1">Membrane</location>
        <topology evidence="1">Multi-pass membrane protein</topology>
    </subcellularLocation>
</comment>
<sequence>MIRQLRALGALILFCLSTLVLFKIVTALGSPPAGRQVAQSTAGQAAAAEPKVTAVSKCGHDGIMLLCTAGASEYRVHTTVTATTDIPPAFTGCRQNDSDIYCLTPAGNDVEITLDADDASQNGGDAVEPARENCHFHASIEHCAGTGSDKEGSTRRCTRIERNYSIPLRVGMLFVILVTNAIGVFGPIFLGPPATPRHIVFSVLKQFGTGVIISTAFVHLLTHAYLMFADECLGELPFEGRAASMLMAGLFLAFSVEYAGTRLLLWHAARMPATFEAGLASISVPEAGIIFHSLLIGLTLVVAGDTFFPTLSAVIALHQVIEGLALGTHITVPRSTGNMRRPLLNPGPGCQGFATVAAAETKTPAPYPTTTTDSATTKKRQKQNLPLAAEFALAAPAGMALGTAAVRSLLGGPSAVAIIGSLDALSAGALVWVGVVGLWAGDWMGHGGRMAGEGAAGAAGGLGALVAGVGFGWRWA</sequence>
<feature type="transmembrane region" description="Helical" evidence="5">
    <location>
        <begin position="170"/>
        <end position="191"/>
    </location>
</feature>
<accession>A0AAJ0FIX5</accession>
<dbReference type="EMBL" id="MU839001">
    <property type="protein sequence ID" value="KAK1770036.1"/>
    <property type="molecule type" value="Genomic_DNA"/>
</dbReference>
<feature type="transmembrane region" description="Helical" evidence="5">
    <location>
        <begin position="277"/>
        <end position="301"/>
    </location>
</feature>
<keyword evidence="2 5" id="KW-0812">Transmembrane</keyword>
<dbReference type="Pfam" id="PF02535">
    <property type="entry name" value="Zip"/>
    <property type="match status" value="1"/>
</dbReference>
<dbReference type="GeneID" id="85315354"/>
<evidence type="ECO:0000256" key="3">
    <source>
        <dbReference type="ARBA" id="ARBA00022989"/>
    </source>
</evidence>
<dbReference type="AlphaFoldDB" id="A0AAJ0FIX5"/>
<dbReference type="PANTHER" id="PTHR11040">
    <property type="entry name" value="ZINC/IRON TRANSPORTER"/>
    <property type="match status" value="1"/>
</dbReference>
<feature type="signal peptide" evidence="6">
    <location>
        <begin position="1"/>
        <end position="27"/>
    </location>
</feature>
<protein>
    <submittedName>
        <fullName evidence="7">Uncharacterized protein</fullName>
    </submittedName>
</protein>
<evidence type="ECO:0000256" key="6">
    <source>
        <dbReference type="SAM" id="SignalP"/>
    </source>
</evidence>
<feature type="transmembrane region" description="Helical" evidence="5">
    <location>
        <begin position="451"/>
        <end position="473"/>
    </location>
</feature>
<keyword evidence="3 5" id="KW-1133">Transmembrane helix</keyword>
<name>A0AAJ0FIX5_9PEZI</name>
<dbReference type="InterPro" id="IPR003689">
    <property type="entry name" value="ZIP"/>
</dbReference>
<evidence type="ECO:0000256" key="5">
    <source>
        <dbReference type="SAM" id="Phobius"/>
    </source>
</evidence>
<dbReference type="Proteomes" id="UP001244011">
    <property type="component" value="Unassembled WGS sequence"/>
</dbReference>
<gene>
    <name evidence="7" type="ORF">QBC33DRAFT_603027</name>
</gene>
<evidence type="ECO:0000256" key="2">
    <source>
        <dbReference type="ARBA" id="ARBA00022692"/>
    </source>
</evidence>
<feature type="transmembrane region" description="Helical" evidence="5">
    <location>
        <begin position="203"/>
        <end position="226"/>
    </location>
</feature>
<comment type="caution">
    <text evidence="7">The sequence shown here is derived from an EMBL/GenBank/DDBJ whole genome shotgun (WGS) entry which is preliminary data.</text>
</comment>
<dbReference type="RefSeq" id="XP_060286249.1">
    <property type="nucleotide sequence ID" value="XM_060432167.1"/>
</dbReference>
<evidence type="ECO:0000313" key="7">
    <source>
        <dbReference type="EMBL" id="KAK1770036.1"/>
    </source>
</evidence>
<keyword evidence="6" id="KW-0732">Signal</keyword>
<feature type="transmembrane region" description="Helical" evidence="5">
    <location>
        <begin position="416"/>
        <end position="439"/>
    </location>
</feature>